<dbReference type="PANTHER" id="PTHR10110:SF86">
    <property type="entry name" value="SODIUM_HYDROGEN EXCHANGER 7"/>
    <property type="match status" value="1"/>
</dbReference>
<comment type="subcellular location">
    <subcellularLocation>
        <location evidence="1">Cell membrane</location>
        <topology evidence="1">Multi-pass membrane protein</topology>
    </subcellularLocation>
</comment>
<keyword evidence="8 10" id="KW-0472">Membrane</keyword>
<evidence type="ECO:0000256" key="5">
    <source>
        <dbReference type="ARBA" id="ARBA00022989"/>
    </source>
</evidence>
<comment type="caution">
    <text evidence="12">The sequence shown here is derived from an EMBL/GenBank/DDBJ whole genome shotgun (WGS) entry which is preliminary data.</text>
</comment>
<feature type="transmembrane region" description="Helical" evidence="10">
    <location>
        <begin position="265"/>
        <end position="285"/>
    </location>
</feature>
<keyword evidence="4 10" id="KW-0812">Transmembrane</keyword>
<protein>
    <submittedName>
        <fullName evidence="12">Sodium:proton antiporter</fullName>
    </submittedName>
</protein>
<evidence type="ECO:0000256" key="4">
    <source>
        <dbReference type="ARBA" id="ARBA00022692"/>
    </source>
</evidence>
<evidence type="ECO:0000256" key="6">
    <source>
        <dbReference type="ARBA" id="ARBA00023053"/>
    </source>
</evidence>
<feature type="transmembrane region" description="Helical" evidence="10">
    <location>
        <begin position="83"/>
        <end position="106"/>
    </location>
</feature>
<accession>A0A2W5SYL2</accession>
<keyword evidence="7" id="KW-0406">Ion transport</keyword>
<dbReference type="GO" id="GO:0015386">
    <property type="term" value="F:potassium:proton antiporter activity"/>
    <property type="evidence" value="ECO:0007669"/>
    <property type="project" value="TreeGrafter"/>
</dbReference>
<keyword evidence="3" id="KW-1003">Cell membrane</keyword>
<feature type="transmembrane region" description="Helical" evidence="10">
    <location>
        <begin position="6"/>
        <end position="21"/>
    </location>
</feature>
<feature type="transmembrane region" description="Helical" evidence="10">
    <location>
        <begin position="28"/>
        <end position="48"/>
    </location>
</feature>
<proteinExistence type="predicted"/>
<name>A0A2W5SYL2_9CORY</name>
<feature type="transmembrane region" description="Helical" evidence="10">
    <location>
        <begin position="341"/>
        <end position="366"/>
    </location>
</feature>
<evidence type="ECO:0000256" key="3">
    <source>
        <dbReference type="ARBA" id="ARBA00022475"/>
    </source>
</evidence>
<dbReference type="PANTHER" id="PTHR10110">
    <property type="entry name" value="SODIUM/HYDROGEN EXCHANGER"/>
    <property type="match status" value="1"/>
</dbReference>
<evidence type="ECO:0000256" key="7">
    <source>
        <dbReference type="ARBA" id="ARBA00023065"/>
    </source>
</evidence>
<evidence type="ECO:0000259" key="11">
    <source>
        <dbReference type="Pfam" id="PF00999"/>
    </source>
</evidence>
<dbReference type="GO" id="GO:0015385">
    <property type="term" value="F:sodium:proton antiporter activity"/>
    <property type="evidence" value="ECO:0007669"/>
    <property type="project" value="InterPro"/>
</dbReference>
<keyword evidence="2" id="KW-0813">Transport</keyword>
<sequence>METLIVIVGLMFATVIVVSIGERTNLPWPVLLTLLTTATMVFPAIPDISLPPDLILPLFLPPLIWAMARRLSWPLIRSQWRTLLSLSVLLVVVTILAVAGTSMVLIPGLSVAGAIALGAAVAPSDPVAVEAVAEPAGIPRRVIGTLQTEGLFNDAVALVAFQLALNSLYNDGSIHVGPALLRFVYTTVASIAVGWLIGHVAGRALEYTAGSNTVNALSWVVPFAVYIAAEEIYASGVIAVVVAAVEMTSRVSATAAEDRLTGSAFWETAELLVTGLAFGLIGLSVRNAVEQTSTRIGEGIVWGLVISGVLFAVRFVWMYDQYLLNKHGQKKNVSPLRLQEVLVLTWSGMRGLVTLALVLSVPAGYINVYNEMPLIAITVLFCTMVVPGLTLPWIMQKLNVNEGNDAIADATMDRLLRRAHNAAMDVLQSKGEDLPPAAIQAIARRFRDMTGVPKDDEPENYEDAVRRLREVRRKVTAVRLEAIEAAQVEVMSARFEPGADPFIIDEVLAQLDRMTLASGENSVMGLRER</sequence>
<feature type="transmembrane region" description="Helical" evidence="10">
    <location>
        <begin position="372"/>
        <end position="394"/>
    </location>
</feature>
<dbReference type="GO" id="GO:0098719">
    <property type="term" value="P:sodium ion import across plasma membrane"/>
    <property type="evidence" value="ECO:0007669"/>
    <property type="project" value="TreeGrafter"/>
</dbReference>
<evidence type="ECO:0000313" key="13">
    <source>
        <dbReference type="Proteomes" id="UP000249432"/>
    </source>
</evidence>
<keyword evidence="9" id="KW-0739">Sodium transport</keyword>
<feature type="transmembrane region" description="Helical" evidence="10">
    <location>
        <begin position="221"/>
        <end position="245"/>
    </location>
</feature>
<evidence type="ECO:0000256" key="9">
    <source>
        <dbReference type="ARBA" id="ARBA00023201"/>
    </source>
</evidence>
<reference evidence="12 13" key="1">
    <citation type="submission" date="2017-08" db="EMBL/GenBank/DDBJ databases">
        <title>Infants hospitalized years apart are colonized by the same room-sourced microbial strains.</title>
        <authorList>
            <person name="Brooks B."/>
            <person name="Olm M.R."/>
            <person name="Firek B.A."/>
            <person name="Baker R."/>
            <person name="Thomas B.C."/>
            <person name="Morowitz M.J."/>
            <person name="Banfield J.F."/>
        </authorList>
    </citation>
    <scope>NUCLEOTIDE SEQUENCE [LARGE SCALE GENOMIC DNA]</scope>
    <source>
        <strain evidence="12">S2_003_000_R1_3</strain>
    </source>
</reference>
<feature type="transmembrane region" description="Helical" evidence="10">
    <location>
        <begin position="54"/>
        <end position="71"/>
    </location>
</feature>
<organism evidence="12 13">
    <name type="scientific">Corynebacterium kroppenstedtii</name>
    <dbReference type="NCBI Taxonomy" id="161879"/>
    <lineage>
        <taxon>Bacteria</taxon>
        <taxon>Bacillati</taxon>
        <taxon>Actinomycetota</taxon>
        <taxon>Actinomycetes</taxon>
        <taxon>Mycobacteriales</taxon>
        <taxon>Corynebacteriaceae</taxon>
        <taxon>Corynebacterium</taxon>
    </lineage>
</organism>
<dbReference type="GO" id="GO:0051453">
    <property type="term" value="P:regulation of intracellular pH"/>
    <property type="evidence" value="ECO:0007669"/>
    <property type="project" value="TreeGrafter"/>
</dbReference>
<keyword evidence="6" id="KW-0915">Sodium</keyword>
<gene>
    <name evidence="12" type="ORF">DI525_03565</name>
</gene>
<dbReference type="RefSeq" id="WP_303734420.1">
    <property type="nucleotide sequence ID" value="NZ_CAKZHK010000010.1"/>
</dbReference>
<evidence type="ECO:0000313" key="12">
    <source>
        <dbReference type="EMBL" id="PZR05733.1"/>
    </source>
</evidence>
<dbReference type="AlphaFoldDB" id="A0A2W5SYL2"/>
<evidence type="ECO:0000256" key="8">
    <source>
        <dbReference type="ARBA" id="ARBA00023136"/>
    </source>
</evidence>
<feature type="domain" description="Cation/H+ exchanger transmembrane" evidence="11">
    <location>
        <begin position="14"/>
        <end position="397"/>
    </location>
</feature>
<keyword evidence="5 10" id="KW-1133">Transmembrane helix</keyword>
<evidence type="ECO:0000256" key="2">
    <source>
        <dbReference type="ARBA" id="ARBA00022448"/>
    </source>
</evidence>
<dbReference type="InterPro" id="IPR006153">
    <property type="entry name" value="Cation/H_exchanger_TM"/>
</dbReference>
<evidence type="ECO:0000256" key="10">
    <source>
        <dbReference type="SAM" id="Phobius"/>
    </source>
</evidence>
<dbReference type="Proteomes" id="UP000249432">
    <property type="component" value="Unassembled WGS sequence"/>
</dbReference>
<dbReference type="Pfam" id="PF00999">
    <property type="entry name" value="Na_H_Exchanger"/>
    <property type="match status" value="1"/>
</dbReference>
<feature type="transmembrane region" description="Helical" evidence="10">
    <location>
        <begin position="300"/>
        <end position="320"/>
    </location>
</feature>
<dbReference type="GO" id="GO:0005886">
    <property type="term" value="C:plasma membrane"/>
    <property type="evidence" value="ECO:0007669"/>
    <property type="project" value="UniProtKB-SubCell"/>
</dbReference>
<feature type="transmembrane region" description="Helical" evidence="10">
    <location>
        <begin position="180"/>
        <end position="201"/>
    </location>
</feature>
<dbReference type="Gene3D" id="6.10.140.1330">
    <property type="match status" value="1"/>
</dbReference>
<evidence type="ECO:0000256" key="1">
    <source>
        <dbReference type="ARBA" id="ARBA00004651"/>
    </source>
</evidence>
<dbReference type="InterPro" id="IPR018422">
    <property type="entry name" value="Cation/H_exchanger_CPA1"/>
</dbReference>
<dbReference type="EMBL" id="QFRA01000005">
    <property type="protein sequence ID" value="PZR05733.1"/>
    <property type="molecule type" value="Genomic_DNA"/>
</dbReference>